<comment type="caution">
    <text evidence="1">The sequence shown here is derived from an EMBL/GenBank/DDBJ whole genome shotgun (WGS) entry which is preliminary data.</text>
</comment>
<dbReference type="AlphaFoldDB" id="A0A6B3SQT1"/>
<evidence type="ECO:0000313" key="2">
    <source>
        <dbReference type="Proteomes" id="UP000482155"/>
    </source>
</evidence>
<accession>A0A6B3SQT1</accession>
<keyword evidence="2" id="KW-1185">Reference proteome</keyword>
<proteinExistence type="predicted"/>
<protein>
    <submittedName>
        <fullName evidence="1">Uncharacterized protein</fullName>
    </submittedName>
</protein>
<gene>
    <name evidence="1" type="ORF">G3574_02910</name>
</gene>
<evidence type="ECO:0000313" key="1">
    <source>
        <dbReference type="EMBL" id="NEX60019.1"/>
    </source>
</evidence>
<organism evidence="1 2">
    <name type="scientific">Noviherbaspirillum galbum</name>
    <dbReference type="NCBI Taxonomy" id="2709383"/>
    <lineage>
        <taxon>Bacteria</taxon>
        <taxon>Pseudomonadati</taxon>
        <taxon>Pseudomonadota</taxon>
        <taxon>Betaproteobacteria</taxon>
        <taxon>Burkholderiales</taxon>
        <taxon>Oxalobacteraceae</taxon>
        <taxon>Noviherbaspirillum</taxon>
    </lineage>
</organism>
<dbReference type="RefSeq" id="WP_163960514.1">
    <property type="nucleotide sequence ID" value="NZ_JAAIVB010000010.1"/>
</dbReference>
<name>A0A6B3SQT1_9BURK</name>
<reference evidence="1 2" key="1">
    <citation type="submission" date="2020-02" db="EMBL/GenBank/DDBJ databases">
        <authorList>
            <person name="Kim M.K."/>
        </authorList>
    </citation>
    <scope>NUCLEOTIDE SEQUENCE [LARGE SCALE GENOMIC DNA]</scope>
    <source>
        <strain evidence="1 2">17J57-3</strain>
    </source>
</reference>
<dbReference type="Proteomes" id="UP000482155">
    <property type="component" value="Unassembled WGS sequence"/>
</dbReference>
<sequence length="73" mass="7736">MAASSSFLVPVDIRIPGTLRRKGAGGLSSSGMDAGFFPCEAASRVLLVSALQLTWSRYTKNAAKSGLNFPKFK</sequence>
<dbReference type="EMBL" id="JAAIVB010000010">
    <property type="protein sequence ID" value="NEX60019.1"/>
    <property type="molecule type" value="Genomic_DNA"/>
</dbReference>